<accession>A0A6L8V5K1</accession>
<dbReference type="RefSeq" id="WP_161408689.1">
    <property type="nucleotide sequence ID" value="NZ_WTUZ01000022.1"/>
</dbReference>
<dbReference type="SUPFAM" id="SSF53335">
    <property type="entry name" value="S-adenosyl-L-methionine-dependent methyltransferases"/>
    <property type="match status" value="1"/>
</dbReference>
<dbReference type="AlphaFoldDB" id="A0A6L8V5K1"/>
<organism evidence="2 3">
    <name type="scientific">Paenibacillus silvestris</name>
    <dbReference type="NCBI Taxonomy" id="2606219"/>
    <lineage>
        <taxon>Bacteria</taxon>
        <taxon>Bacillati</taxon>
        <taxon>Bacillota</taxon>
        <taxon>Bacilli</taxon>
        <taxon>Bacillales</taxon>
        <taxon>Paenibacillaceae</taxon>
        <taxon>Paenibacillus</taxon>
    </lineage>
</organism>
<dbReference type="Pfam" id="PF08241">
    <property type="entry name" value="Methyltransf_11"/>
    <property type="match status" value="1"/>
</dbReference>
<evidence type="ECO:0000313" key="3">
    <source>
        <dbReference type="Proteomes" id="UP000481087"/>
    </source>
</evidence>
<dbReference type="GO" id="GO:0008757">
    <property type="term" value="F:S-adenosylmethionine-dependent methyltransferase activity"/>
    <property type="evidence" value="ECO:0007669"/>
    <property type="project" value="InterPro"/>
</dbReference>
<comment type="caution">
    <text evidence="2">The sequence shown here is derived from an EMBL/GenBank/DDBJ whole genome shotgun (WGS) entry which is preliminary data.</text>
</comment>
<dbReference type="InterPro" id="IPR029063">
    <property type="entry name" value="SAM-dependent_MTases_sf"/>
</dbReference>
<feature type="domain" description="Methyltransferase type 11" evidence="1">
    <location>
        <begin position="41"/>
        <end position="146"/>
    </location>
</feature>
<dbReference type="GO" id="GO:0032259">
    <property type="term" value="P:methylation"/>
    <property type="evidence" value="ECO:0007669"/>
    <property type="project" value="UniProtKB-KW"/>
</dbReference>
<gene>
    <name evidence="2" type="ORF">GQF01_21055</name>
</gene>
<evidence type="ECO:0000259" key="1">
    <source>
        <dbReference type="Pfam" id="PF08241"/>
    </source>
</evidence>
<keyword evidence="2" id="KW-0489">Methyltransferase</keyword>
<dbReference type="Proteomes" id="UP000481087">
    <property type="component" value="Unassembled WGS sequence"/>
</dbReference>
<keyword evidence="3" id="KW-1185">Reference proteome</keyword>
<dbReference type="CDD" id="cd02440">
    <property type="entry name" value="AdoMet_MTases"/>
    <property type="match status" value="1"/>
</dbReference>
<name>A0A6L8V5K1_9BACL</name>
<evidence type="ECO:0000313" key="2">
    <source>
        <dbReference type="EMBL" id="MZQ84599.1"/>
    </source>
</evidence>
<dbReference type="Gene3D" id="3.40.50.150">
    <property type="entry name" value="Vaccinia Virus protein VP39"/>
    <property type="match status" value="1"/>
</dbReference>
<reference evidence="2 3" key="1">
    <citation type="submission" date="2019-12" db="EMBL/GenBank/DDBJ databases">
        <title>Paenibacillus sp. nov. sp. isolated from soil.</title>
        <authorList>
            <person name="Kim J."/>
            <person name="Jeong S.E."/>
            <person name="Jung H.S."/>
            <person name="Jeon C.O."/>
        </authorList>
    </citation>
    <scope>NUCLEOTIDE SEQUENCE [LARGE SCALE GENOMIC DNA]</scope>
    <source>
        <strain evidence="2 3">5J-6</strain>
    </source>
</reference>
<dbReference type="PANTHER" id="PTHR42912:SF93">
    <property type="entry name" value="N6-ADENOSINE-METHYLTRANSFERASE TMT1A"/>
    <property type="match status" value="1"/>
</dbReference>
<dbReference type="EMBL" id="WTUZ01000022">
    <property type="protein sequence ID" value="MZQ84599.1"/>
    <property type="molecule type" value="Genomic_DNA"/>
</dbReference>
<sequence length="237" mass="26710">MPDHDAIYKSEAETYDLLISKQPSLYDVIESIQPVEGLDILDLGAGSGRLTRVLAPKAKSILAIDASEAMLQVTADKLQEAGLLNWATRVADHRDLPVLDNSYDLIVSGWSICYLGSSGDPNWKENIHQVMAEIKRVLRPGGSAIIFENFGTGSTVPSPPSFLRAYFDLLEKEYGMSHTWIRTDYQFDSLEEAERLSRFFFGDDLAQQVIREGWIQLPECAGVWWLRFPPTSRIPRF</sequence>
<dbReference type="InterPro" id="IPR050508">
    <property type="entry name" value="Methyltransf_Superfamily"/>
</dbReference>
<keyword evidence="2" id="KW-0808">Transferase</keyword>
<protein>
    <submittedName>
        <fullName evidence="2">Methyltransferase domain-containing protein</fullName>
    </submittedName>
</protein>
<proteinExistence type="predicted"/>
<dbReference type="PANTHER" id="PTHR42912">
    <property type="entry name" value="METHYLTRANSFERASE"/>
    <property type="match status" value="1"/>
</dbReference>
<dbReference type="InterPro" id="IPR013216">
    <property type="entry name" value="Methyltransf_11"/>
</dbReference>